<keyword evidence="8 19" id="KW-0808">Transferase</keyword>
<dbReference type="NCBIfam" id="NF004491">
    <property type="entry name" value="PRK05826.1"/>
    <property type="match status" value="1"/>
</dbReference>
<keyword evidence="16 22" id="KW-0670">Pyruvate</keyword>
<dbReference type="KEGG" id="srq:SR187_3940"/>
<evidence type="ECO:0000256" key="1">
    <source>
        <dbReference type="ARBA" id="ARBA00001946"/>
    </source>
</evidence>
<dbReference type="UniPathway" id="UPA00109">
    <property type="reaction ID" value="UER00188"/>
</dbReference>
<keyword evidence="13 19" id="KW-0460">Magnesium</keyword>
<dbReference type="GO" id="GO:0030955">
    <property type="term" value="F:potassium ion binding"/>
    <property type="evidence" value="ECO:0007669"/>
    <property type="project" value="UniProtKB-UniRule"/>
</dbReference>
<dbReference type="GO" id="GO:0005524">
    <property type="term" value="F:ATP binding"/>
    <property type="evidence" value="ECO:0007669"/>
    <property type="project" value="UniProtKB-KW"/>
</dbReference>
<dbReference type="SUPFAM" id="SSF52935">
    <property type="entry name" value="PK C-terminal domain-like"/>
    <property type="match status" value="1"/>
</dbReference>
<evidence type="ECO:0000256" key="4">
    <source>
        <dbReference type="ARBA" id="ARBA00008663"/>
    </source>
</evidence>
<comment type="cofactor">
    <cofactor evidence="1">
        <name>Mg(2+)</name>
        <dbReference type="ChEBI" id="CHEBI:18420"/>
    </cofactor>
</comment>
<dbReference type="InterPro" id="IPR036918">
    <property type="entry name" value="Pyrv_Knase_C_sf"/>
</dbReference>
<evidence type="ECO:0000256" key="17">
    <source>
        <dbReference type="ARBA" id="ARBA00048152"/>
    </source>
</evidence>
<dbReference type="FunFam" id="3.40.1380.20:FF:000013">
    <property type="entry name" value="Pyruvate kinase"/>
    <property type="match status" value="1"/>
</dbReference>
<dbReference type="InterPro" id="IPR001697">
    <property type="entry name" value="Pyr_Knase"/>
</dbReference>
<evidence type="ECO:0000256" key="10">
    <source>
        <dbReference type="ARBA" id="ARBA00022741"/>
    </source>
</evidence>
<dbReference type="NCBIfam" id="TIGR01064">
    <property type="entry name" value="pyruv_kin"/>
    <property type="match status" value="1"/>
</dbReference>
<dbReference type="EMBL" id="AP018400">
    <property type="protein sequence ID" value="BBA92396.1"/>
    <property type="molecule type" value="Genomic_DNA"/>
</dbReference>
<gene>
    <name evidence="22" type="ORF">SR187_3940</name>
</gene>
<dbReference type="SUPFAM" id="SSF51621">
    <property type="entry name" value="Phosphoenolpyruvate/pyruvate domain"/>
    <property type="match status" value="1"/>
</dbReference>
<comment type="similarity">
    <text evidence="4 19">Belongs to the pyruvate kinase family.</text>
</comment>
<evidence type="ECO:0000313" key="22">
    <source>
        <dbReference type="EMBL" id="BBA92396.1"/>
    </source>
</evidence>
<dbReference type="Pfam" id="PF00224">
    <property type="entry name" value="PK"/>
    <property type="match status" value="1"/>
</dbReference>
<evidence type="ECO:0000256" key="15">
    <source>
        <dbReference type="ARBA" id="ARBA00023152"/>
    </source>
</evidence>
<dbReference type="Gene3D" id="2.40.33.10">
    <property type="entry name" value="PK beta-barrel domain-like"/>
    <property type="match status" value="1"/>
</dbReference>
<protein>
    <recommendedName>
        <fullName evidence="7 18">Pyruvate kinase</fullName>
        <ecNumber evidence="6 18">2.7.1.40</ecNumber>
    </recommendedName>
</protein>
<keyword evidence="12" id="KW-0067">ATP-binding</keyword>
<evidence type="ECO:0000256" key="16">
    <source>
        <dbReference type="ARBA" id="ARBA00023317"/>
    </source>
</evidence>
<evidence type="ECO:0000256" key="12">
    <source>
        <dbReference type="ARBA" id="ARBA00022840"/>
    </source>
</evidence>
<keyword evidence="14" id="KW-0630">Potassium</keyword>
<keyword evidence="15 19" id="KW-0324">Glycolysis</keyword>
<feature type="domain" description="Pyruvate kinase barrel" evidence="20">
    <location>
        <begin position="18"/>
        <end position="368"/>
    </location>
</feature>
<keyword evidence="11 19" id="KW-0418">Kinase</keyword>
<sequence>MKGHKTIKIKGVLLEMNKRVKIVATLGPAVEIRGGKKFGDDGYWGEKLDVEASAQKIAALITEGANVFRFNFSHGDHKEQGDRMATVRRAEEIAGKKVGFLLDTKGPEIRTELFEGDAKEYAYTTGDKLRVTTKQGVKSTKEVIALNVAGGLDIFDDVEVGKQILVDDGKLGLTVVEKDAVNREFIVLVENDGVIAKQKGVNIPYTKIPFPALADRDNADIRFGLEQGLNFIAISFVRTARDVEVVRNICKETGNDHVQLFAKIENQQGIDNIDEIIEAADGIMIARGDMGIEVPFEMVPVYQKMIITKVNAAGKAVITATNMLETMTEKPRATRSEVSDVFNAVIDGTDATMLSGESANGKYPVEAVRTMATISKNAQTLLEEYGRLSSDAFIRNNKTDVVASAVKDATHSMNIKLVIAATETGYSARAISKYRPNADILAVTFDEKVQKSLMLNWGVIPVVTERPSSTDDMFDLAERVAKEQGLVESGDDIVIVAGVPVGVAGSTNTMRVRTVK</sequence>
<dbReference type="InterPro" id="IPR015793">
    <property type="entry name" value="Pyrv_Knase_brl"/>
</dbReference>
<dbReference type="InterPro" id="IPR015806">
    <property type="entry name" value="Pyrv_Knase_insert_dom_sf"/>
</dbReference>
<dbReference type="PANTHER" id="PTHR11817">
    <property type="entry name" value="PYRUVATE KINASE"/>
    <property type="match status" value="1"/>
</dbReference>
<evidence type="ECO:0000256" key="5">
    <source>
        <dbReference type="ARBA" id="ARBA00011881"/>
    </source>
</evidence>
<evidence type="ECO:0000259" key="21">
    <source>
        <dbReference type="Pfam" id="PF02887"/>
    </source>
</evidence>
<evidence type="ECO:0000313" key="23">
    <source>
        <dbReference type="Proteomes" id="UP000269331"/>
    </source>
</evidence>
<evidence type="ECO:0000256" key="13">
    <source>
        <dbReference type="ARBA" id="ARBA00022842"/>
    </source>
</evidence>
<dbReference type="GO" id="GO:0000287">
    <property type="term" value="F:magnesium ion binding"/>
    <property type="evidence" value="ECO:0007669"/>
    <property type="project" value="UniProtKB-UniRule"/>
</dbReference>
<dbReference type="InterPro" id="IPR015813">
    <property type="entry name" value="Pyrv/PenolPyrv_kinase-like_dom"/>
</dbReference>
<evidence type="ECO:0000256" key="9">
    <source>
        <dbReference type="ARBA" id="ARBA00022723"/>
    </source>
</evidence>
<keyword evidence="9" id="KW-0479">Metal-binding</keyword>
<dbReference type="Gene3D" id="3.40.1380.20">
    <property type="entry name" value="Pyruvate kinase, C-terminal domain"/>
    <property type="match status" value="1"/>
</dbReference>
<evidence type="ECO:0000256" key="19">
    <source>
        <dbReference type="RuleBase" id="RU000504"/>
    </source>
</evidence>
<comment type="subunit">
    <text evidence="5">Homotetramer.</text>
</comment>
<feature type="domain" description="Pyruvate kinase C-terminal" evidence="21">
    <location>
        <begin position="401"/>
        <end position="512"/>
    </location>
</feature>
<dbReference type="SUPFAM" id="SSF50800">
    <property type="entry name" value="PK beta-barrel domain-like"/>
    <property type="match status" value="1"/>
</dbReference>
<dbReference type="EC" id="2.7.1.40" evidence="6 18"/>
<dbReference type="GO" id="GO:0004743">
    <property type="term" value="F:pyruvate kinase activity"/>
    <property type="evidence" value="ECO:0007669"/>
    <property type="project" value="UniProtKB-UniRule"/>
</dbReference>
<accession>A0A2Z5TM15</accession>
<comment type="catalytic activity">
    <reaction evidence="17 19">
        <text>pyruvate + ATP = phosphoenolpyruvate + ADP + H(+)</text>
        <dbReference type="Rhea" id="RHEA:18157"/>
        <dbReference type="ChEBI" id="CHEBI:15361"/>
        <dbReference type="ChEBI" id="CHEBI:15378"/>
        <dbReference type="ChEBI" id="CHEBI:30616"/>
        <dbReference type="ChEBI" id="CHEBI:58702"/>
        <dbReference type="ChEBI" id="CHEBI:456216"/>
        <dbReference type="EC" id="2.7.1.40"/>
    </reaction>
</comment>
<dbReference type="Pfam" id="PF02887">
    <property type="entry name" value="PK_C"/>
    <property type="match status" value="1"/>
</dbReference>
<evidence type="ECO:0000256" key="11">
    <source>
        <dbReference type="ARBA" id="ARBA00022777"/>
    </source>
</evidence>
<comment type="pathway">
    <text evidence="3 19">Carbohydrate degradation; glycolysis; pyruvate from D-glyceraldehyde 3-phosphate: step 5/5.</text>
</comment>
<name>A0A2Z5TM15_9STRE</name>
<evidence type="ECO:0000256" key="6">
    <source>
        <dbReference type="ARBA" id="ARBA00012142"/>
    </source>
</evidence>
<keyword evidence="10" id="KW-0547">Nucleotide-binding</keyword>
<evidence type="ECO:0000256" key="18">
    <source>
        <dbReference type="NCBIfam" id="TIGR01064"/>
    </source>
</evidence>
<evidence type="ECO:0000256" key="14">
    <source>
        <dbReference type="ARBA" id="ARBA00022958"/>
    </source>
</evidence>
<evidence type="ECO:0000256" key="2">
    <source>
        <dbReference type="ARBA" id="ARBA00001958"/>
    </source>
</evidence>
<dbReference type="AlphaFoldDB" id="A0A2Z5TM15"/>
<proteinExistence type="inferred from homology"/>
<evidence type="ECO:0000256" key="8">
    <source>
        <dbReference type="ARBA" id="ARBA00022679"/>
    </source>
</evidence>
<dbReference type="PRINTS" id="PR01050">
    <property type="entry name" value="PYRUVTKNASE"/>
</dbReference>
<organism evidence="22 23">
    <name type="scientific">Streptococcus ruminantium</name>
    <dbReference type="NCBI Taxonomy" id="1917441"/>
    <lineage>
        <taxon>Bacteria</taxon>
        <taxon>Bacillati</taxon>
        <taxon>Bacillota</taxon>
        <taxon>Bacilli</taxon>
        <taxon>Lactobacillales</taxon>
        <taxon>Streptococcaceae</taxon>
        <taxon>Streptococcus</taxon>
    </lineage>
</organism>
<evidence type="ECO:0000259" key="20">
    <source>
        <dbReference type="Pfam" id="PF00224"/>
    </source>
</evidence>
<dbReference type="InterPro" id="IPR015795">
    <property type="entry name" value="Pyrv_Knase_C"/>
</dbReference>
<dbReference type="GO" id="GO:0016301">
    <property type="term" value="F:kinase activity"/>
    <property type="evidence" value="ECO:0007669"/>
    <property type="project" value="UniProtKB-KW"/>
</dbReference>
<dbReference type="NCBIfam" id="NF004978">
    <property type="entry name" value="PRK06354.1"/>
    <property type="match status" value="1"/>
</dbReference>
<evidence type="ECO:0000256" key="7">
    <source>
        <dbReference type="ARBA" id="ARBA00018587"/>
    </source>
</evidence>
<reference evidence="22 23" key="1">
    <citation type="journal article" date="2018" name="Genome Biol. Evol.">
        <title>Complete Genome Sequence of Streptococcus ruminantium sp. nov. GUT-187T (=DSM 104980T =JCM 31869T), the Type Strain of S. ruminantium, and Comparison with Genome Sequences of Streptococcus suis Strains.</title>
        <authorList>
            <person name="Tohya M."/>
            <person name="Sekizaki T."/>
            <person name="Miyoshi-Akiyama T."/>
        </authorList>
    </citation>
    <scope>NUCLEOTIDE SEQUENCE [LARGE SCALE GENOMIC DNA]</scope>
    <source>
        <strain evidence="22 23">GUT187T</strain>
    </source>
</reference>
<comment type="cofactor">
    <cofactor evidence="2">
        <name>K(+)</name>
        <dbReference type="ChEBI" id="CHEBI:29103"/>
    </cofactor>
</comment>
<dbReference type="Gene3D" id="3.20.20.60">
    <property type="entry name" value="Phosphoenolpyruvate-binding domains"/>
    <property type="match status" value="1"/>
</dbReference>
<dbReference type="Proteomes" id="UP000269331">
    <property type="component" value="Chromosome"/>
</dbReference>
<evidence type="ECO:0000256" key="3">
    <source>
        <dbReference type="ARBA" id="ARBA00004997"/>
    </source>
</evidence>
<dbReference type="InterPro" id="IPR040442">
    <property type="entry name" value="Pyrv_kinase-like_dom_sf"/>
</dbReference>
<dbReference type="InterPro" id="IPR011037">
    <property type="entry name" value="Pyrv_Knase-like_insert_dom_sf"/>
</dbReference>